<name>A0ACB8EIG6_9SAUR</name>
<gene>
    <name evidence="1" type="primary">GNAT1</name>
    <name evidence="1" type="ORF">K3G42_021075</name>
</gene>
<organism evidence="1 2">
    <name type="scientific">Sphaerodactylus townsendi</name>
    <dbReference type="NCBI Taxonomy" id="933632"/>
    <lineage>
        <taxon>Eukaryota</taxon>
        <taxon>Metazoa</taxon>
        <taxon>Chordata</taxon>
        <taxon>Craniata</taxon>
        <taxon>Vertebrata</taxon>
        <taxon>Euteleostomi</taxon>
        <taxon>Lepidosauria</taxon>
        <taxon>Squamata</taxon>
        <taxon>Bifurcata</taxon>
        <taxon>Gekkota</taxon>
        <taxon>Sphaerodactylidae</taxon>
        <taxon>Sphaerodactylus</taxon>
    </lineage>
</organism>
<evidence type="ECO:0000313" key="2">
    <source>
        <dbReference type="Proteomes" id="UP000827872"/>
    </source>
</evidence>
<dbReference type="EMBL" id="CM037616">
    <property type="protein sequence ID" value="KAH7992256.1"/>
    <property type="molecule type" value="Genomic_DNA"/>
</dbReference>
<keyword evidence="2" id="KW-1185">Reference proteome</keyword>
<accession>A0ACB8EIG6</accession>
<reference evidence="1" key="1">
    <citation type="submission" date="2021-08" db="EMBL/GenBank/DDBJ databases">
        <title>The first chromosome-level gecko genome reveals the dynamic sex chromosomes of Neotropical dwarf geckos (Sphaerodactylidae: Sphaerodactylus).</title>
        <authorList>
            <person name="Pinto B.J."/>
            <person name="Keating S.E."/>
            <person name="Gamble T."/>
        </authorList>
    </citation>
    <scope>NUCLEOTIDE SEQUENCE</scope>
    <source>
        <strain evidence="1">TG3544</strain>
    </source>
</reference>
<evidence type="ECO:0000313" key="1">
    <source>
        <dbReference type="EMBL" id="KAH7992256.1"/>
    </source>
</evidence>
<proteinExistence type="predicted"/>
<protein>
    <submittedName>
        <fullName evidence="1">Guanine nucleotide-binding protein G(T) subunit alpha-1</fullName>
    </submittedName>
</protein>
<dbReference type="Proteomes" id="UP000827872">
    <property type="component" value="Linkage Group LG03"/>
</dbReference>
<comment type="caution">
    <text evidence="1">The sequence shown here is derived from an EMBL/GenBank/DDBJ whole genome shotgun (WGS) entry which is preliminary data.</text>
</comment>
<sequence length="66" mass="7734">MFDVEDQCSEHKLIPYFEGVTYIIFIAALSAYDMVLMENDKVHPDLLHEKQHCQFSSERREVISVS</sequence>